<evidence type="ECO:0000313" key="1">
    <source>
        <dbReference type="EMBL" id="EHO73193.1"/>
    </source>
</evidence>
<dbReference type="AlphaFoldDB" id="H1HKU2"/>
<dbReference type="EMBL" id="AGEK01000016">
    <property type="protein sequence ID" value="EHO73193.1"/>
    <property type="molecule type" value="Genomic_DNA"/>
</dbReference>
<protein>
    <submittedName>
        <fullName evidence="1">Uncharacterized protein</fullName>
    </submittedName>
</protein>
<accession>H1HKU2</accession>
<sequence>MTREQNPCKVQRGTEKNSAPTTIVLYRELLQFVELRLYLGSNVFAQGVADVRNT</sequence>
<dbReference type="Proteomes" id="UP000003167">
    <property type="component" value="Unassembled WGS sequence"/>
</dbReference>
<name>H1HKU2_9BACT</name>
<evidence type="ECO:0000313" key="2">
    <source>
        <dbReference type="Proteomes" id="UP000003167"/>
    </source>
</evidence>
<organism evidence="1 2">
    <name type="scientific">Segatella maculosa OT 289</name>
    <dbReference type="NCBI Taxonomy" id="999422"/>
    <lineage>
        <taxon>Bacteria</taxon>
        <taxon>Pseudomonadati</taxon>
        <taxon>Bacteroidota</taxon>
        <taxon>Bacteroidia</taxon>
        <taxon>Bacteroidales</taxon>
        <taxon>Prevotellaceae</taxon>
        <taxon>Segatella</taxon>
    </lineage>
</organism>
<proteinExistence type="predicted"/>
<comment type="caution">
    <text evidence="1">The sequence shown here is derived from an EMBL/GenBank/DDBJ whole genome shotgun (WGS) entry which is preliminary data.</text>
</comment>
<keyword evidence="2" id="KW-1185">Reference proteome</keyword>
<gene>
    <name evidence="1" type="ORF">HMPREF9944_00786</name>
</gene>
<reference evidence="1 2" key="1">
    <citation type="submission" date="2011-12" db="EMBL/GenBank/DDBJ databases">
        <title>The Genome Sequence of Prevotella maculosa OT 289.</title>
        <authorList>
            <consortium name="The Broad Institute Genome Sequencing Platform"/>
            <person name="Earl A."/>
            <person name="Ward D."/>
            <person name="Feldgarden M."/>
            <person name="Gevers D."/>
            <person name="Izard J."/>
            <person name="Blanton J.M."/>
            <person name="Mathney J."/>
            <person name="Tanner A.C."/>
            <person name="Dewhirst F.E."/>
            <person name="Young S.K."/>
            <person name="Zeng Q."/>
            <person name="Gargeya S."/>
            <person name="Fitzgerald M."/>
            <person name="Haas B."/>
            <person name="Abouelleil A."/>
            <person name="Alvarado L."/>
            <person name="Arachchi H.M."/>
            <person name="Berlin A."/>
            <person name="Chapman S.B."/>
            <person name="Gearin G."/>
            <person name="Goldberg J."/>
            <person name="Griggs A."/>
            <person name="Gujja S."/>
            <person name="Hansen M."/>
            <person name="Heiman D."/>
            <person name="Howarth C."/>
            <person name="Larimer J."/>
            <person name="Lui A."/>
            <person name="MacDonald P.J.P."/>
            <person name="McCowen C."/>
            <person name="Montmayeur A."/>
            <person name="Murphy C."/>
            <person name="Neiman D."/>
            <person name="Pearson M."/>
            <person name="Priest M."/>
            <person name="Roberts A."/>
            <person name="Saif S."/>
            <person name="Shea T."/>
            <person name="Sisk P."/>
            <person name="Stolte C."/>
            <person name="Sykes S."/>
            <person name="Wortman J."/>
            <person name="Nusbaum C."/>
            <person name="Birren B."/>
        </authorList>
    </citation>
    <scope>NUCLEOTIDE SEQUENCE [LARGE SCALE GENOMIC DNA]</scope>
    <source>
        <strain evidence="1 2">OT 289</strain>
    </source>
</reference>
<dbReference type="HOGENOM" id="CLU_3046580_0_0_10"/>